<feature type="domain" description="HTH lysR-type" evidence="5">
    <location>
        <begin position="16"/>
        <end position="68"/>
    </location>
</feature>
<organism evidence="6 7">
    <name type="scientific">Variovorax rhizosphaerae</name>
    <dbReference type="NCBI Taxonomy" id="1836200"/>
    <lineage>
        <taxon>Bacteria</taxon>
        <taxon>Pseudomonadati</taxon>
        <taxon>Pseudomonadota</taxon>
        <taxon>Betaproteobacteria</taxon>
        <taxon>Burkholderiales</taxon>
        <taxon>Comamonadaceae</taxon>
        <taxon>Variovorax</taxon>
    </lineage>
</organism>
<dbReference type="InterPro" id="IPR000847">
    <property type="entry name" value="LysR_HTH_N"/>
</dbReference>
<dbReference type="Gene3D" id="3.40.190.290">
    <property type="match status" value="1"/>
</dbReference>
<proteinExistence type="inferred from homology"/>
<dbReference type="Proteomes" id="UP001385892">
    <property type="component" value="Unassembled WGS sequence"/>
</dbReference>
<dbReference type="PANTHER" id="PTHR30419:SF2">
    <property type="entry name" value="LYSR FAMILY TRANSCRIPTIONAL REGULATOR"/>
    <property type="match status" value="1"/>
</dbReference>
<evidence type="ECO:0000256" key="4">
    <source>
        <dbReference type="ARBA" id="ARBA00023163"/>
    </source>
</evidence>
<dbReference type="SUPFAM" id="SSF46785">
    <property type="entry name" value="Winged helix' DNA-binding domain"/>
    <property type="match status" value="1"/>
</dbReference>
<evidence type="ECO:0000256" key="3">
    <source>
        <dbReference type="ARBA" id="ARBA00023125"/>
    </source>
</evidence>
<dbReference type="SUPFAM" id="SSF53850">
    <property type="entry name" value="Periplasmic binding protein-like II"/>
    <property type="match status" value="1"/>
</dbReference>
<dbReference type="InterPro" id="IPR050950">
    <property type="entry name" value="HTH-type_LysR_regulators"/>
</dbReference>
<keyword evidence="4" id="KW-0804">Transcription</keyword>
<protein>
    <submittedName>
        <fullName evidence="6">LysR family transcriptional regulator</fullName>
    </submittedName>
</protein>
<evidence type="ECO:0000259" key="5">
    <source>
        <dbReference type="PROSITE" id="PS50931"/>
    </source>
</evidence>
<dbReference type="Gene3D" id="1.10.10.10">
    <property type="entry name" value="Winged helix-like DNA-binding domain superfamily/Winged helix DNA-binding domain"/>
    <property type="match status" value="1"/>
</dbReference>
<dbReference type="InterPro" id="IPR036390">
    <property type="entry name" value="WH_DNA-bd_sf"/>
</dbReference>
<comment type="caution">
    <text evidence="6">The sequence shown here is derived from an EMBL/GenBank/DDBJ whole genome shotgun (WGS) entry which is preliminary data.</text>
</comment>
<name>A0ABU8WWH6_9BURK</name>
<dbReference type="PANTHER" id="PTHR30419">
    <property type="entry name" value="HTH-TYPE TRANSCRIPTIONAL REGULATOR YBHD"/>
    <property type="match status" value="1"/>
</dbReference>
<dbReference type="Pfam" id="PF00126">
    <property type="entry name" value="HTH_1"/>
    <property type="match status" value="1"/>
</dbReference>
<evidence type="ECO:0000256" key="2">
    <source>
        <dbReference type="ARBA" id="ARBA00023015"/>
    </source>
</evidence>
<gene>
    <name evidence="6" type="ORF">WKW82_34420</name>
</gene>
<evidence type="ECO:0000313" key="6">
    <source>
        <dbReference type="EMBL" id="MEJ8851769.1"/>
    </source>
</evidence>
<sequence length="309" mass="32986">MAKNLINPARVDFVTLRLFCAVVQTGSITKGAAQCHLALSAASRRLSDFEAATGAQLLERSVQGVSVTAAGHAAAQHAMRLFQGFELFSSELADYSVGYRGHVRLWANMSALTEFLPQALADFMAQQPGIRVDIEEQLSADIVRALLDGLADIGVFAEGTPAEGLTLAPFRSDELVLLCPRAHPLANARKLAFADCLDHDFVGLNRGSSLLELTSRAAADAGRTLRMRVQVRSFDAMCQMIAAKLGVGVLPLAACKETAGPRGLKAVRLTDAWAQRQLMLGYSANRPLSAAAQVMVDQLLLPGGSGTRR</sequence>
<keyword evidence="7" id="KW-1185">Reference proteome</keyword>
<dbReference type="EMBL" id="JBBKZT010000027">
    <property type="protein sequence ID" value="MEJ8851769.1"/>
    <property type="molecule type" value="Genomic_DNA"/>
</dbReference>
<comment type="similarity">
    <text evidence="1">Belongs to the LysR transcriptional regulatory family.</text>
</comment>
<keyword evidence="3" id="KW-0238">DNA-binding</keyword>
<dbReference type="PROSITE" id="PS50931">
    <property type="entry name" value="HTH_LYSR"/>
    <property type="match status" value="1"/>
</dbReference>
<dbReference type="RefSeq" id="WP_340347529.1">
    <property type="nucleotide sequence ID" value="NZ_JBBKZT010000027.1"/>
</dbReference>
<keyword evidence="2" id="KW-0805">Transcription regulation</keyword>
<dbReference type="InterPro" id="IPR005119">
    <property type="entry name" value="LysR_subst-bd"/>
</dbReference>
<evidence type="ECO:0000313" key="7">
    <source>
        <dbReference type="Proteomes" id="UP001385892"/>
    </source>
</evidence>
<dbReference type="Pfam" id="PF03466">
    <property type="entry name" value="LysR_substrate"/>
    <property type="match status" value="1"/>
</dbReference>
<accession>A0ABU8WWH6</accession>
<dbReference type="CDD" id="cd08421">
    <property type="entry name" value="PBP2_LTTR_like_1"/>
    <property type="match status" value="1"/>
</dbReference>
<evidence type="ECO:0000256" key="1">
    <source>
        <dbReference type="ARBA" id="ARBA00009437"/>
    </source>
</evidence>
<dbReference type="InterPro" id="IPR036388">
    <property type="entry name" value="WH-like_DNA-bd_sf"/>
</dbReference>
<reference evidence="6 7" key="1">
    <citation type="submission" date="2024-03" db="EMBL/GenBank/DDBJ databases">
        <title>Novel species of the genus Variovorax.</title>
        <authorList>
            <person name="Liu Q."/>
            <person name="Xin Y.-H."/>
        </authorList>
    </citation>
    <scope>NUCLEOTIDE SEQUENCE [LARGE SCALE GENOMIC DNA]</scope>
    <source>
        <strain evidence="6 7">KACC 18900</strain>
    </source>
</reference>